<proteinExistence type="predicted"/>
<dbReference type="EMBL" id="RQSP01000022">
    <property type="protein sequence ID" value="KAB5606645.1"/>
    <property type="molecule type" value="Genomic_DNA"/>
</dbReference>
<organism evidence="2 3">
    <name type="scientific">Bifidobacterium jacchi</name>
    <dbReference type="NCBI Taxonomy" id="2490545"/>
    <lineage>
        <taxon>Bacteria</taxon>
        <taxon>Bacillati</taxon>
        <taxon>Actinomycetota</taxon>
        <taxon>Actinomycetes</taxon>
        <taxon>Bifidobacteriales</taxon>
        <taxon>Bifidobacteriaceae</taxon>
        <taxon>Bifidobacterium</taxon>
    </lineage>
</organism>
<gene>
    <name evidence="2" type="ORF">EHS19_06885</name>
</gene>
<dbReference type="AlphaFoldDB" id="A0A5N5RHC0"/>
<dbReference type="OrthoDB" id="9803371at2"/>
<reference evidence="2 3" key="1">
    <citation type="journal article" date="2019" name="Int. J. Syst. Evol. Microbiol.">
        <title>Bifidobacterium jacchi sp. nov., isolated from the faeces of a baby common marmoset (Callithrix jacchus).</title>
        <authorList>
            <person name="Modesto M."/>
            <person name="Watanabe K."/>
            <person name="Arita M."/>
            <person name="Satti M."/>
            <person name="Oki K."/>
            <person name="Sciavilla P."/>
            <person name="Patavino C."/>
            <person name="Camma C."/>
            <person name="Michelini S."/>
            <person name="Sgorbati B."/>
            <person name="Mattarelli P."/>
        </authorList>
    </citation>
    <scope>NUCLEOTIDE SEQUENCE [LARGE SCALE GENOMIC DNA]</scope>
    <source>
        <strain evidence="2 3">MRM 9.3</strain>
    </source>
</reference>
<dbReference type="Proteomes" id="UP000326336">
    <property type="component" value="Unassembled WGS sequence"/>
</dbReference>
<protein>
    <recommendedName>
        <fullName evidence="1">Transketolase C-terminal domain-containing protein</fullName>
    </recommendedName>
</protein>
<evidence type="ECO:0000313" key="2">
    <source>
        <dbReference type="EMBL" id="KAB5606645.1"/>
    </source>
</evidence>
<dbReference type="InterPro" id="IPR033248">
    <property type="entry name" value="Transketolase_C"/>
</dbReference>
<accession>A0A5N5RHC0</accession>
<evidence type="ECO:0000259" key="1">
    <source>
        <dbReference type="Pfam" id="PF02780"/>
    </source>
</evidence>
<name>A0A5N5RHC0_9BIFI</name>
<comment type="caution">
    <text evidence="2">The sequence shown here is derived from an EMBL/GenBank/DDBJ whole genome shotgun (WGS) entry which is preliminary data.</text>
</comment>
<dbReference type="SUPFAM" id="SSF52922">
    <property type="entry name" value="TK C-terminal domain-like"/>
    <property type="match status" value="1"/>
</dbReference>
<dbReference type="InterPro" id="IPR009014">
    <property type="entry name" value="Transketo_C/PFOR_II"/>
</dbReference>
<dbReference type="Pfam" id="PF02780">
    <property type="entry name" value="Transketolase_C"/>
    <property type="match status" value="1"/>
</dbReference>
<dbReference type="Gene3D" id="3.40.50.920">
    <property type="match status" value="1"/>
</dbReference>
<keyword evidence="3" id="KW-1185">Reference proteome</keyword>
<sequence>MATGCNVTDGNVTDGNTGNGNAACGNATCGNAEIRDSAAAAATIDATVIDPRQCSTLDVATLESLRADHRLVVTLEDGQLEGGWGEKITAYYANHPGIGSTNGCDGERERMQVLNFGARKEFTDRISLHDLNVRYGLTVGDIVSAIRTRLRP</sequence>
<evidence type="ECO:0000313" key="3">
    <source>
        <dbReference type="Proteomes" id="UP000326336"/>
    </source>
</evidence>
<feature type="domain" description="Transketolase C-terminal" evidence="1">
    <location>
        <begin position="39"/>
        <end position="94"/>
    </location>
</feature>